<dbReference type="RefSeq" id="WP_108178757.1">
    <property type="nucleotide sequence ID" value="NZ_JAIESU010000013.1"/>
</dbReference>
<accession>A0A2T4YZG3</accession>
<sequence>MNVKSILDAKGRAVATIAPGATLADAAHLLASKRIGAIVVTGPGDTVAGILSERDIVRSLSERGAAVLDRTVGETMTRKVVTCSEAETLDRLMEIMTEGKFRHLPVTENGRLVGIMSIGDVVKWRLAEIESEHAALKEYVMNA</sequence>
<dbReference type="InterPro" id="IPR046342">
    <property type="entry name" value="CBS_dom_sf"/>
</dbReference>
<feature type="domain" description="CBS" evidence="3">
    <location>
        <begin position="76"/>
        <end position="131"/>
    </location>
</feature>
<dbReference type="InterPro" id="IPR044725">
    <property type="entry name" value="CBSX3_CBS_dom"/>
</dbReference>
<dbReference type="EMBL" id="PZZL01000008">
    <property type="protein sequence ID" value="PTM52381.1"/>
    <property type="molecule type" value="Genomic_DNA"/>
</dbReference>
<dbReference type="PROSITE" id="PS51371">
    <property type="entry name" value="CBS"/>
    <property type="match status" value="2"/>
</dbReference>
<dbReference type="SUPFAM" id="SSF54631">
    <property type="entry name" value="CBS-domain pair"/>
    <property type="match status" value="1"/>
</dbReference>
<reference evidence="4 5" key="1">
    <citation type="submission" date="2018-04" db="EMBL/GenBank/DDBJ databases">
        <title>Genomic Encyclopedia of Archaeal and Bacterial Type Strains, Phase II (KMG-II): from individual species to whole genera.</title>
        <authorList>
            <person name="Goeker M."/>
        </authorList>
    </citation>
    <scope>NUCLEOTIDE SEQUENCE [LARGE SCALE GENOMIC DNA]</scope>
    <source>
        <strain evidence="4 5">DSM 25521</strain>
    </source>
</reference>
<name>A0A2T4YZG3_9HYPH</name>
<dbReference type="Gene3D" id="3.10.580.10">
    <property type="entry name" value="CBS-domain"/>
    <property type="match status" value="1"/>
</dbReference>
<proteinExistence type="predicted"/>
<evidence type="ECO:0000313" key="5">
    <source>
        <dbReference type="Proteomes" id="UP000241808"/>
    </source>
</evidence>
<dbReference type="InterPro" id="IPR000644">
    <property type="entry name" value="CBS_dom"/>
</dbReference>
<dbReference type="PANTHER" id="PTHR43080">
    <property type="entry name" value="CBS DOMAIN-CONTAINING PROTEIN CBSX3, MITOCHONDRIAL"/>
    <property type="match status" value="1"/>
</dbReference>
<dbReference type="OrthoDB" id="9807125at2"/>
<keyword evidence="5" id="KW-1185">Reference proteome</keyword>
<evidence type="ECO:0000259" key="3">
    <source>
        <dbReference type="PROSITE" id="PS51371"/>
    </source>
</evidence>
<dbReference type="Pfam" id="PF00571">
    <property type="entry name" value="CBS"/>
    <property type="match status" value="2"/>
</dbReference>
<evidence type="ECO:0000256" key="1">
    <source>
        <dbReference type="ARBA" id="ARBA00023122"/>
    </source>
</evidence>
<organism evidence="4 5">
    <name type="scientific">Phreatobacter oligotrophus</name>
    <dbReference type="NCBI Taxonomy" id="1122261"/>
    <lineage>
        <taxon>Bacteria</taxon>
        <taxon>Pseudomonadati</taxon>
        <taxon>Pseudomonadota</taxon>
        <taxon>Alphaproteobacteria</taxon>
        <taxon>Hyphomicrobiales</taxon>
        <taxon>Phreatobacteraceae</taxon>
        <taxon>Phreatobacter</taxon>
    </lineage>
</organism>
<evidence type="ECO:0000256" key="2">
    <source>
        <dbReference type="PROSITE-ProRule" id="PRU00703"/>
    </source>
</evidence>
<evidence type="ECO:0000313" key="4">
    <source>
        <dbReference type="EMBL" id="PTM52381.1"/>
    </source>
</evidence>
<dbReference type="InterPro" id="IPR051257">
    <property type="entry name" value="Diverse_CBS-Domain"/>
</dbReference>
<gene>
    <name evidence="4" type="ORF">C8P69_108182</name>
</gene>
<keyword evidence="1 2" id="KW-0129">CBS domain</keyword>
<dbReference type="SMART" id="SM00116">
    <property type="entry name" value="CBS"/>
    <property type="match status" value="2"/>
</dbReference>
<dbReference type="PANTHER" id="PTHR43080:SF2">
    <property type="entry name" value="CBS DOMAIN-CONTAINING PROTEIN"/>
    <property type="match status" value="1"/>
</dbReference>
<comment type="caution">
    <text evidence="4">The sequence shown here is derived from an EMBL/GenBank/DDBJ whole genome shotgun (WGS) entry which is preliminary data.</text>
</comment>
<dbReference type="AlphaFoldDB" id="A0A2T4YZG3"/>
<dbReference type="CDD" id="cd04623">
    <property type="entry name" value="CBS_pair_bac_euk"/>
    <property type="match status" value="1"/>
</dbReference>
<feature type="domain" description="CBS" evidence="3">
    <location>
        <begin position="10"/>
        <end position="67"/>
    </location>
</feature>
<protein>
    <submittedName>
        <fullName evidence="4">CBS domain-containing protein</fullName>
    </submittedName>
</protein>
<dbReference type="Proteomes" id="UP000241808">
    <property type="component" value="Unassembled WGS sequence"/>
</dbReference>